<dbReference type="GO" id="GO:0032012">
    <property type="term" value="P:regulation of ARF protein signal transduction"/>
    <property type="evidence" value="ECO:0007669"/>
    <property type="project" value="InterPro"/>
</dbReference>
<feature type="region of interest" description="Disordered" evidence="11">
    <location>
        <begin position="2403"/>
        <end position="2424"/>
    </location>
</feature>
<evidence type="ECO:0000259" key="14">
    <source>
        <dbReference type="PROSITE" id="PS50219"/>
    </source>
</evidence>
<organism evidence="18 19">
    <name type="scientific">Trichoderma arundinaceum</name>
    <dbReference type="NCBI Taxonomy" id="490622"/>
    <lineage>
        <taxon>Eukaryota</taxon>
        <taxon>Fungi</taxon>
        <taxon>Dikarya</taxon>
        <taxon>Ascomycota</taxon>
        <taxon>Pezizomycotina</taxon>
        <taxon>Sordariomycetes</taxon>
        <taxon>Hypocreomycetidae</taxon>
        <taxon>Hypocreales</taxon>
        <taxon>Hypocreaceae</taxon>
        <taxon>Trichoderma</taxon>
    </lineage>
</organism>
<dbReference type="Pfam" id="PF00005">
    <property type="entry name" value="ABC_tran"/>
    <property type="match status" value="2"/>
</dbReference>
<evidence type="ECO:0000256" key="12">
    <source>
        <dbReference type="SAM" id="Phobius"/>
    </source>
</evidence>
<dbReference type="GO" id="GO:0005524">
    <property type="term" value="F:ATP binding"/>
    <property type="evidence" value="ECO:0007669"/>
    <property type="project" value="UniProtKB-KW"/>
</dbReference>
<dbReference type="GO" id="GO:0090374">
    <property type="term" value="P:oligopeptide export from mitochondrion"/>
    <property type="evidence" value="ECO:0007669"/>
    <property type="project" value="TreeGrafter"/>
</dbReference>
<feature type="transmembrane region" description="Helical" evidence="12">
    <location>
        <begin position="1861"/>
        <end position="1883"/>
    </location>
</feature>
<evidence type="ECO:0000256" key="7">
    <source>
        <dbReference type="ARBA" id="ARBA00022840"/>
    </source>
</evidence>
<dbReference type="Proteomes" id="UP000266272">
    <property type="component" value="Unassembled WGS sequence"/>
</dbReference>
<feature type="transmembrane region" description="Helical" evidence="12">
    <location>
        <begin position="124"/>
        <end position="145"/>
    </location>
</feature>
<feature type="domain" description="ABC transmembrane type-1" evidence="16">
    <location>
        <begin position="774"/>
        <end position="1062"/>
    </location>
</feature>
<dbReference type="InterPro" id="IPR001180">
    <property type="entry name" value="CNH_dom"/>
</dbReference>
<dbReference type="CDD" id="cd03249">
    <property type="entry name" value="ABC_MTABC3_MDL1_MDL2"/>
    <property type="match status" value="1"/>
</dbReference>
<dbReference type="CDD" id="cd18577">
    <property type="entry name" value="ABC_6TM_Pgp_ABCB1_D1_like"/>
    <property type="match status" value="1"/>
</dbReference>
<feature type="compositionally biased region" description="Polar residues" evidence="11">
    <location>
        <begin position="2403"/>
        <end position="2418"/>
    </location>
</feature>
<feature type="transmembrane region" description="Helical" evidence="12">
    <location>
        <begin position="47"/>
        <end position="77"/>
    </location>
</feature>
<feature type="compositionally biased region" description="Low complexity" evidence="11">
    <location>
        <begin position="1385"/>
        <end position="1396"/>
    </location>
</feature>
<dbReference type="PROSITE" id="PS50190">
    <property type="entry name" value="SEC7"/>
    <property type="match status" value="1"/>
</dbReference>
<dbReference type="InterPro" id="IPR027417">
    <property type="entry name" value="P-loop_NTPase"/>
</dbReference>
<feature type="transmembrane region" description="Helical" evidence="12">
    <location>
        <begin position="2215"/>
        <end position="2248"/>
    </location>
</feature>
<dbReference type="GO" id="GO:0016887">
    <property type="term" value="F:ATP hydrolysis activity"/>
    <property type="evidence" value="ECO:0007669"/>
    <property type="project" value="InterPro"/>
</dbReference>
<feature type="domain" description="SEC7" evidence="13">
    <location>
        <begin position="3045"/>
        <end position="3241"/>
    </location>
</feature>
<comment type="similarity">
    <text evidence="2">Belongs to the ABC transporter superfamily. ABCB family. Multidrug resistance exporter (TC 3.A.1.201) subfamily.</text>
</comment>
<dbReference type="PROSITE" id="PS50929">
    <property type="entry name" value="ABC_TM1F"/>
    <property type="match status" value="2"/>
</dbReference>
<feature type="transmembrane region" description="Helical" evidence="12">
    <location>
        <begin position="2303"/>
        <end position="2322"/>
    </location>
</feature>
<dbReference type="SMART" id="SM00382">
    <property type="entry name" value="AAA"/>
    <property type="match status" value="2"/>
</dbReference>
<feature type="transmembrane region" description="Helical" evidence="12">
    <location>
        <begin position="2122"/>
        <end position="2140"/>
    </location>
</feature>
<dbReference type="InterPro" id="IPR019452">
    <property type="entry name" value="VPS39/TGF_beta_rcpt-assoc_1"/>
</dbReference>
<dbReference type="Pfam" id="PF10366">
    <property type="entry name" value="Vps39_1"/>
    <property type="match status" value="1"/>
</dbReference>
<feature type="compositionally biased region" description="Polar residues" evidence="11">
    <location>
        <begin position="2815"/>
        <end position="2835"/>
    </location>
</feature>
<dbReference type="OrthoDB" id="10260443at2759"/>
<dbReference type="InterPro" id="IPR019453">
    <property type="entry name" value="VPS39/TGFA1_Znf"/>
</dbReference>
<dbReference type="InterPro" id="IPR017871">
    <property type="entry name" value="ABC_transporter-like_CS"/>
</dbReference>
<dbReference type="InterPro" id="IPR039421">
    <property type="entry name" value="Type_1_exporter"/>
</dbReference>
<dbReference type="Gene3D" id="3.40.50.300">
    <property type="entry name" value="P-loop containing nucleotide triphosphate hydrolases"/>
    <property type="match status" value="2"/>
</dbReference>
<feature type="region of interest" description="Disordered" evidence="11">
    <location>
        <begin position="1595"/>
        <end position="1658"/>
    </location>
</feature>
<evidence type="ECO:0000256" key="4">
    <source>
        <dbReference type="ARBA" id="ARBA00022692"/>
    </source>
</evidence>
<evidence type="ECO:0000313" key="19">
    <source>
        <dbReference type="Proteomes" id="UP000266272"/>
    </source>
</evidence>
<feature type="compositionally biased region" description="Polar residues" evidence="11">
    <location>
        <begin position="729"/>
        <end position="742"/>
    </location>
</feature>
<dbReference type="InterPro" id="IPR003593">
    <property type="entry name" value="AAA+_ATPase"/>
</dbReference>
<feature type="compositionally biased region" description="Basic and acidic residues" evidence="11">
    <location>
        <begin position="2868"/>
        <end position="2892"/>
    </location>
</feature>
<reference evidence="18 19" key="1">
    <citation type="journal article" date="2018" name="PLoS Pathog.">
        <title>Evolution of structural diversity of trichothecenes, a family of toxins produced by plant pathogenic and entomopathogenic fungi.</title>
        <authorList>
            <person name="Proctor R.H."/>
            <person name="McCormick S.P."/>
            <person name="Kim H.S."/>
            <person name="Cardoza R.E."/>
            <person name="Stanley A.M."/>
            <person name="Lindo L."/>
            <person name="Kelly A."/>
            <person name="Brown D.W."/>
            <person name="Lee T."/>
            <person name="Vaughan M.M."/>
            <person name="Alexander N.J."/>
            <person name="Busman M."/>
            <person name="Gutierrez S."/>
        </authorList>
    </citation>
    <scope>NUCLEOTIDE SEQUENCE [LARGE SCALE GENOMIC DNA]</scope>
    <source>
        <strain evidence="18 19">IBT 40837</strain>
    </source>
</reference>
<dbReference type="EMBL" id="PXOA01000136">
    <property type="protein sequence ID" value="RFU79865.1"/>
    <property type="molecule type" value="Genomic_DNA"/>
</dbReference>
<dbReference type="FunFam" id="1.20.1560.10:FF:000057">
    <property type="entry name" value="ABC multidrug transporter SitT"/>
    <property type="match status" value="1"/>
</dbReference>
<keyword evidence="7" id="KW-0067">ATP-binding</keyword>
<evidence type="ECO:0000256" key="6">
    <source>
        <dbReference type="ARBA" id="ARBA00022741"/>
    </source>
</evidence>
<dbReference type="InterPro" id="IPR000904">
    <property type="entry name" value="Sec7_dom"/>
</dbReference>
<feature type="transmembrane region" description="Helical" evidence="12">
    <location>
        <begin position="1034"/>
        <end position="1054"/>
    </location>
</feature>
<feature type="transmembrane region" description="Helical" evidence="12">
    <location>
        <begin position="1946"/>
        <end position="1972"/>
    </location>
</feature>
<evidence type="ECO:0000313" key="18">
    <source>
        <dbReference type="EMBL" id="RFU79865.1"/>
    </source>
</evidence>
<feature type="transmembrane region" description="Helical" evidence="12">
    <location>
        <begin position="2260"/>
        <end position="2282"/>
    </location>
</feature>
<accession>A0A395NUZ5</accession>
<evidence type="ECO:0000256" key="5">
    <source>
        <dbReference type="ARBA" id="ARBA00022737"/>
    </source>
</evidence>
<dbReference type="PROSITE" id="PS50893">
    <property type="entry name" value="ABC_TRANSPORTER_2"/>
    <property type="match status" value="2"/>
</dbReference>
<dbReference type="PANTHER" id="PTHR43394:SF11">
    <property type="entry name" value="ATP-BINDING CASSETTE TRANSPORTER"/>
    <property type="match status" value="1"/>
</dbReference>
<comment type="subcellular location">
    <subcellularLocation>
        <location evidence="1">Membrane</location>
        <topology evidence="1">Multi-pass membrane protein</topology>
    </subcellularLocation>
</comment>
<keyword evidence="4 12" id="KW-0812">Transmembrane</keyword>
<evidence type="ECO:0000259" key="16">
    <source>
        <dbReference type="PROSITE" id="PS50929"/>
    </source>
</evidence>
<evidence type="ECO:0000256" key="11">
    <source>
        <dbReference type="SAM" id="MobiDB-lite"/>
    </source>
</evidence>
<feature type="region of interest" description="Disordered" evidence="11">
    <location>
        <begin position="1372"/>
        <end position="1464"/>
    </location>
</feature>
<feature type="domain" description="CNH" evidence="14">
    <location>
        <begin position="2370"/>
        <end position="2697"/>
    </location>
</feature>
<evidence type="ECO:0000256" key="2">
    <source>
        <dbReference type="ARBA" id="ARBA00007577"/>
    </source>
</evidence>
<dbReference type="PROSITE" id="PS51382">
    <property type="entry name" value="SPX"/>
    <property type="match status" value="1"/>
</dbReference>
<feature type="transmembrane region" description="Helical" evidence="12">
    <location>
        <begin position="342"/>
        <end position="367"/>
    </location>
</feature>
<protein>
    <submittedName>
        <fullName evidence="18">Uncharacterized protein</fullName>
    </submittedName>
</protein>
<evidence type="ECO:0000256" key="10">
    <source>
        <dbReference type="SAM" id="Coils"/>
    </source>
</evidence>
<dbReference type="GO" id="GO:0015421">
    <property type="term" value="F:ABC-type oligopeptide transporter activity"/>
    <property type="evidence" value="ECO:0007669"/>
    <property type="project" value="TreeGrafter"/>
</dbReference>
<evidence type="ECO:0000259" key="13">
    <source>
        <dbReference type="PROSITE" id="PS50190"/>
    </source>
</evidence>
<dbReference type="CDD" id="cd18578">
    <property type="entry name" value="ABC_6TM_Pgp_ABCB1_D2_like"/>
    <property type="match status" value="1"/>
</dbReference>
<dbReference type="Pfam" id="PF00780">
    <property type="entry name" value="CNH"/>
    <property type="match status" value="1"/>
</dbReference>
<keyword evidence="5" id="KW-0677">Repeat</keyword>
<dbReference type="SUPFAM" id="SSF52540">
    <property type="entry name" value="P-loop containing nucleoside triphosphate hydrolases"/>
    <property type="match status" value="2"/>
</dbReference>
<evidence type="ECO:0000256" key="9">
    <source>
        <dbReference type="ARBA" id="ARBA00023136"/>
    </source>
</evidence>
<feature type="transmembrane region" description="Helical" evidence="12">
    <location>
        <begin position="1002"/>
        <end position="1022"/>
    </location>
</feature>
<dbReference type="Pfam" id="PF00664">
    <property type="entry name" value="ABC_membrane"/>
    <property type="match status" value="2"/>
</dbReference>
<comment type="caution">
    <text evidence="18">The sequence shown here is derived from an EMBL/GenBank/DDBJ whole genome shotgun (WGS) entry which is preliminary data.</text>
</comment>
<dbReference type="PANTHER" id="PTHR43394">
    <property type="entry name" value="ATP-DEPENDENT PERMEASE MDL1, MITOCHONDRIAL"/>
    <property type="match status" value="1"/>
</dbReference>
<name>A0A395NUZ5_TRIAR</name>
<feature type="transmembrane region" description="Helical" evidence="12">
    <location>
        <begin position="901"/>
        <end position="931"/>
    </location>
</feature>
<dbReference type="GO" id="GO:0005085">
    <property type="term" value="F:guanyl-nucleotide exchange factor activity"/>
    <property type="evidence" value="ECO:0007669"/>
    <property type="project" value="InterPro"/>
</dbReference>
<evidence type="ECO:0000256" key="3">
    <source>
        <dbReference type="ARBA" id="ARBA00022448"/>
    </source>
</evidence>
<feature type="transmembrane region" description="Helical" evidence="12">
    <location>
        <begin position="196"/>
        <end position="215"/>
    </location>
</feature>
<keyword evidence="9 12" id="KW-0472">Membrane</keyword>
<feature type="transmembrane region" description="Helical" evidence="12">
    <location>
        <begin position="2147"/>
        <end position="2169"/>
    </location>
</feature>
<feature type="domain" description="ABC transporter" evidence="15">
    <location>
        <begin position="1120"/>
        <end position="1359"/>
    </location>
</feature>
<feature type="coiled-coil region" evidence="10">
    <location>
        <begin position="1475"/>
        <end position="1502"/>
    </location>
</feature>
<evidence type="ECO:0000259" key="17">
    <source>
        <dbReference type="PROSITE" id="PS51382"/>
    </source>
</evidence>
<keyword evidence="3" id="KW-0813">Transport</keyword>
<gene>
    <name evidence="18" type="ORF">TARUN_2354</name>
</gene>
<dbReference type="InterPro" id="IPR036640">
    <property type="entry name" value="ABC1_TM_sf"/>
</dbReference>
<dbReference type="SUPFAM" id="SSF90123">
    <property type="entry name" value="ABC transporter transmembrane region"/>
    <property type="match status" value="2"/>
</dbReference>
<dbReference type="Gene3D" id="1.20.1560.10">
    <property type="entry name" value="ABC transporter type 1, transmembrane domain"/>
    <property type="match status" value="1"/>
</dbReference>
<keyword evidence="6" id="KW-0547">Nucleotide-binding</keyword>
<feature type="domain" description="SPX" evidence="17">
    <location>
        <begin position="1503"/>
        <end position="1745"/>
    </location>
</feature>
<feature type="transmembrane region" description="Helical" evidence="12">
    <location>
        <begin position="770"/>
        <end position="796"/>
    </location>
</feature>
<feature type="region of interest" description="Disordered" evidence="11">
    <location>
        <begin position="2815"/>
        <end position="2892"/>
    </location>
</feature>
<feature type="transmembrane region" description="Helical" evidence="12">
    <location>
        <begin position="816"/>
        <end position="843"/>
    </location>
</feature>
<feature type="transmembrane region" description="Helical" evidence="12">
    <location>
        <begin position="1997"/>
        <end position="2024"/>
    </location>
</feature>
<feature type="compositionally biased region" description="Low complexity" evidence="11">
    <location>
        <begin position="1434"/>
        <end position="1444"/>
    </location>
</feature>
<feature type="domain" description="ABC transporter" evidence="15">
    <location>
        <begin position="404"/>
        <end position="683"/>
    </location>
</feature>
<dbReference type="PROSITE" id="PS50219">
    <property type="entry name" value="CNH"/>
    <property type="match status" value="1"/>
</dbReference>
<feature type="region of interest" description="Disordered" evidence="11">
    <location>
        <begin position="723"/>
        <end position="746"/>
    </location>
</feature>
<dbReference type="Pfam" id="PF03105">
    <property type="entry name" value="SPX"/>
    <property type="match status" value="2"/>
</dbReference>
<feature type="transmembrane region" description="Helical" evidence="12">
    <location>
        <begin position="2175"/>
        <end position="2194"/>
    </location>
</feature>
<dbReference type="InterPro" id="IPR004331">
    <property type="entry name" value="SPX_dom"/>
</dbReference>
<feature type="compositionally biased region" description="Acidic residues" evidence="11">
    <location>
        <begin position="1629"/>
        <end position="1640"/>
    </location>
</feature>
<evidence type="ECO:0000256" key="1">
    <source>
        <dbReference type="ARBA" id="ARBA00004141"/>
    </source>
</evidence>
<feature type="transmembrane region" description="Helical" evidence="12">
    <location>
        <begin position="2076"/>
        <end position="2102"/>
    </location>
</feature>
<evidence type="ECO:0000259" key="15">
    <source>
        <dbReference type="PROSITE" id="PS50893"/>
    </source>
</evidence>
<dbReference type="STRING" id="490622.A0A395NUZ5"/>
<dbReference type="Pfam" id="PF03600">
    <property type="entry name" value="CitMHS"/>
    <property type="match status" value="1"/>
</dbReference>
<dbReference type="CDD" id="cd01115">
    <property type="entry name" value="SLC13_permease"/>
    <property type="match status" value="1"/>
</dbReference>
<sequence>MAAQDGAAAPNGTTEVAVVPTDGNEGVELASNAKGEKSKGRKFFSEFFIYFQLLVYANPTWLDITLLLIGTVSAAAAGVPFPLMGILFGQLVDDLNTASCDAKTPSADEASRIQSSIDSKVLELTYIGIASFALIYIYIVCWSIFSRRLEARIRDRYFQALLKQDATFYDQRQAGELSSRLNADVQAVQSGTSEKVGICIACTSFFLTAYIVAFIKNWRLAAMLLSLIPAFFLMAGLGSAFTAKYTSAMSDAIGSASSIAQEALSNIAVVQAFGAGPRLEAKFSSQMMTAQKKGIKKAFAAAVQAGTLYFIAYAANALSFWQGSHQIVSTIANPNNVSVGEIYTVIFLLVDACVVFGSIAPLLPLLGGASTAFRKLRQDIESPATIDSGSDSGLKLSDSAAASVSFRNVSFAYISRPDQPVLKNVSFDCPAGKYTAIVGLSGSGKSTVAGLTTRIYDPQDGKVLLDGHDLRELNVKSLRSFISLVQQEPSLLDRSILENIALGLFNSPWEKYQKFQSIILGQGLADVAAKVRDGQDLTAVAQAHSQDMAELVDMVRHSASLADASGFIDRLENGYGTVVGTAGKLVSGGQRQRLAFARALIRDPKILLLDEATASLDSASEQRIQAAVESISKGRTIIAIAHRLSTIKNADNIIVMNNGEIIEQGTHLELMSLDGSYAGMVRLQNLASKEQDDTPSLSSTSKGEADIILSEKESSLDEIAASKEDLPAASSSTEQDSSQQVTEGDDKTLNADQSFWKIAKSLGRMLRPNLLMLLLAVFSAVIVGGTFSSAGVIFGNTVEKVSPCNSTDQILWAGKFFGGLFFMLAVVELFAYTGSWFGFGYVAEKLLYKIRVLTFRSLYEQELDWHQSEGRSPASLLSIITADAAAVGGFSGSIMGTMFSIVVNFFVAIILSHIIAWKIAIVCLVTVPILLGSGIMQVRSLSSFDRKHAGAFENALGITVEAVSSFKTVSSLSIEEEILQTYRRALKAPQKEMALASAYTNFWLAIANSIGNLIYAFAYWWGSTRITKGEYSQSQFFIILMAMLVSAQLWGQMFTLAPEVSRSRAAAARILNLINLGSSKRLDVKETEIESPPPGEKDIEAASNAISSQGVKASRGGATITFRNVSFAYPARPHIQILKDMSFTIPAGQFCGLVGPSGAGKSTIMSLVQRMYRPTGGAVEIDGVDICAREGVEFRHDIAVVPQDCALFDGTIKFNVGLGAVPGHEATDAEIEEACKLANIHDTIMSLPKGYETECGPNGSRLSGGQRQRLAIARALVRKPRLLLLDESTSALDAESERALQEGLEQAARGITVIAITHRLHTVRKADVIFVVEGGKVVDKGRHEELVERSSSEFHWQSESSTEAICTDALQPRDPLTQPSAPANTTTPQPFTIQPQERPGNPSSSVPVTDLIEYSVNDNTRSIGGCERGGSVELSANSASSPSISPIPTPALTPSVRPKDSDNTYELSDYKDIAERRAIEDRERQQQEKRALKRQWLEAQDEMKFSHSVQFNAVPDWSSHYIAYSNLKKLIYQLEKAAHQARAGDAESRPLISNEEPEEVFSKSLGIELEKICSFYSLKEGELLEEVAQLLRDVGEGPSLDGSTTLRPTQSENQSAHARTASLHSRGSDDDDSATDDDETTGLTRHKGKYGRRKTVGSIPDVTASSDFGRSRRYSTTIDDYGDQSFIFGSTLYSSAIMLKKRIVALYVQLCELKSYVQLNKTGFSKVLKKFDKILDKELRSSYIKTYVDTAYPFKPDTKKLLDENIAKMEAAYADVVTAGDEELAKKDLRSHLREHVVWERNTVWRDLIGIERRAEAARFGQTLLGQDSGITPKRLQGDDEAGPAETQIKTPIGRIILPSWLSNSSVLTLVISVVAFLLLLFIPILQNPEQQNCLALLVFVSLMWATETIPLFVTSLLIPFLAVVLRVVREEDPSKPPKRLTSKEATSAIFSAMWSPVIMLLLGGFTLAAALSKCKIDKRLATLILSKAGTQPRTVLIANMFVAAFASMLISNVAAPVLCFSIIEPMLRTLPSDSNMSKAVIIGIALASNIGGMLSPIASPQNVVAMGIMQPEPTWLQWFFIVIPVGVVSIVLIWLLLLVTFQPGKGTSIAPIRPLKEKFTGGQWFVSIVTIITIVLWCTSHTLESVFGDMGVVAIIPIVLFFGIGILTKEDFNNFPWTIIILAAGGLSLGKAVRSSGLLHTLAEIVSREVEGMSLYGVLVVFSSLILVIATFISHTVAALIFLPLVYDVGVAMDQPHPNLLVMGGVLMCSAAMGLPTSGFPNMTAIMKEDATGQRYLSVKHFISRGVPSSLITLVVVILKVPRNIKLQLERQPSDARLEKIATLSLELAGAMLSAFTARPIIELRQRDKSKIETILAYGDRILVGLNNGALRIYRLNELPANGSSTPPHTANATPPQNGDHLPADSVAKPTDLLREVERFSTRAIEQLAIIKEANTIVSLSNYHVSLHDLQSYDLIETLSRTKNASCFAITSNIVRDPDTGVPEIISRLAVAVKRRLLLWSWHESELSDEVSEVVLSESIRSITWANATKLVCGMNGGYVIIDAMTQQVEDIVSPGAVGVSGQGSRFGAVSSAGMGYMGLGSYMPKPLATKLADGEMLLAKDINTLFVNDEGKALEKRQIPWQSAPESIGYSYPYIVALQPPSKGSLEVRNPDTLSLLQTITLPGAAQLHFPPPTLSLAHAGKGFHISSDRCVWKMGATDYDSQISELIESSKFDEAISILQMLEDALLKNKTETLREVKMLKAETLFKQKKYRQSMDLMNEDDVHAPPERVLRMYPPLIAGELSRWANYQETQETQETNVKKTNGTRPNSPEVTNEPLESPTVGGFVKYFKGSQRKPPADVASIISKKEGETEDSDNAKEAPVSEDKPLSGKELTKAVLELNSYLAGTRARLQRVIDPVTGKLKPRVDQPSSAEEAEDRLLKITQDDSEKEYEQKLRETFRLVDTTLFRAYMFSQPSLAGSLFRIPNFCDPDVVNEKLLEHNRYTELIDFFHGKKLHKSALELLHKFGAAPKPNEAAPALHGPDRTIQYLQSLPPSEIDLILEHAEWTLKASPEYAMEIFIGDTENAETLPREKVLPYLRDLDMKLERQYLEHIIMELDDTTADFHNRLVELYVSSLSNSERGHDWDDLEEKFVRFLRESRQVYSLTKAFSLIPKDDPAFFEAQAVVLSNMGQHRQSLEIYVFKMKDYVKAEESQAQTTTPSDDPDESASSVYHTLLSLYLQPPPPHKPNLEPALNLLSKHGSRLPATSTLGLIPNDLPVSSLEAYFRGRIRAANSLVNESRIVAGLRKAEGISVAAELQLGDGKPGGQGGRNRHVIITDERHCVVCHKKLAGGMRMGGSVVAVLTDNTVVHYGCLSRATGSKADGLRKPSWGRGF</sequence>
<dbReference type="InterPro" id="IPR004680">
    <property type="entry name" value="Cit_transptr-like_dom"/>
</dbReference>
<feature type="transmembrane region" description="Helical" evidence="12">
    <location>
        <begin position="1895"/>
        <end position="1926"/>
    </location>
</feature>
<dbReference type="PROSITE" id="PS00211">
    <property type="entry name" value="ABC_TRANSPORTER_1"/>
    <property type="match status" value="2"/>
</dbReference>
<keyword evidence="19" id="KW-1185">Reference proteome</keyword>
<dbReference type="Pfam" id="PF10367">
    <property type="entry name" value="zf-Vps39_C"/>
    <property type="match status" value="1"/>
</dbReference>
<evidence type="ECO:0000256" key="8">
    <source>
        <dbReference type="ARBA" id="ARBA00022989"/>
    </source>
</evidence>
<dbReference type="InterPro" id="IPR003439">
    <property type="entry name" value="ABC_transporter-like_ATP-bd"/>
</dbReference>
<feature type="transmembrane region" description="Helical" evidence="12">
    <location>
        <begin position="2036"/>
        <end position="2055"/>
    </location>
</feature>
<dbReference type="GO" id="GO:0005743">
    <property type="term" value="C:mitochondrial inner membrane"/>
    <property type="evidence" value="ECO:0007669"/>
    <property type="project" value="TreeGrafter"/>
</dbReference>
<keyword evidence="10" id="KW-0175">Coiled coil</keyword>
<proteinExistence type="inferred from homology"/>
<dbReference type="InterPro" id="IPR011527">
    <property type="entry name" value="ABC1_TM_dom"/>
</dbReference>
<dbReference type="CDD" id="cd14478">
    <property type="entry name" value="SPX_PHO87_PHO90_like"/>
    <property type="match status" value="1"/>
</dbReference>
<feature type="compositionally biased region" description="Basic residues" evidence="11">
    <location>
        <begin position="1644"/>
        <end position="1655"/>
    </location>
</feature>
<keyword evidence="8 12" id="KW-1133">Transmembrane helix</keyword>
<feature type="compositionally biased region" description="Polar residues" evidence="11">
    <location>
        <begin position="1601"/>
        <end position="1625"/>
    </location>
</feature>
<feature type="transmembrane region" description="Helical" evidence="12">
    <location>
        <begin position="221"/>
        <end position="241"/>
    </location>
</feature>
<feature type="domain" description="ABC transmembrane type-1" evidence="16">
    <location>
        <begin position="68"/>
        <end position="368"/>
    </location>
</feature>
<dbReference type="FunFam" id="3.40.50.300:FF:000913">
    <property type="entry name" value="ABC multidrug transporter SitT"/>
    <property type="match status" value="1"/>
</dbReference>